<name>A0AA38IS90_9CUCU</name>
<dbReference type="Pfam" id="PF01612">
    <property type="entry name" value="DNA_pol_A_exo1"/>
    <property type="match status" value="1"/>
</dbReference>
<reference evidence="2" key="1">
    <citation type="journal article" date="2023" name="G3 (Bethesda)">
        <title>Whole genome assemblies of Zophobas morio and Tenebrio molitor.</title>
        <authorList>
            <person name="Kaur S."/>
            <person name="Stinson S.A."/>
            <person name="diCenzo G.C."/>
        </authorList>
    </citation>
    <scope>NUCLEOTIDE SEQUENCE</scope>
    <source>
        <strain evidence="2">QUZm001</strain>
    </source>
</reference>
<dbReference type="PANTHER" id="PTHR46628">
    <property type="entry name" value="PIRNA BIOGENESIS PROTEIN EXD1"/>
    <property type="match status" value="1"/>
</dbReference>
<dbReference type="GO" id="GO:0034587">
    <property type="term" value="P:piRNA processing"/>
    <property type="evidence" value="ECO:0007669"/>
    <property type="project" value="TreeGrafter"/>
</dbReference>
<accession>A0AA38IS90</accession>
<evidence type="ECO:0000313" key="3">
    <source>
        <dbReference type="Proteomes" id="UP001168821"/>
    </source>
</evidence>
<dbReference type="Proteomes" id="UP001168821">
    <property type="component" value="Unassembled WGS sequence"/>
</dbReference>
<dbReference type="AlphaFoldDB" id="A0AA38IS90"/>
<protein>
    <recommendedName>
        <fullName evidence="1">3'-5' exonuclease domain-containing protein</fullName>
    </recommendedName>
</protein>
<dbReference type="InterPro" id="IPR012337">
    <property type="entry name" value="RNaseH-like_sf"/>
</dbReference>
<dbReference type="Gene3D" id="3.30.420.10">
    <property type="entry name" value="Ribonuclease H-like superfamily/Ribonuclease H"/>
    <property type="match status" value="1"/>
</dbReference>
<dbReference type="PANTHER" id="PTHR46628:SF1">
    <property type="entry name" value="PIRNA BIOGENESIS PROTEIN EXD1"/>
    <property type="match status" value="1"/>
</dbReference>
<evidence type="ECO:0000259" key="1">
    <source>
        <dbReference type="Pfam" id="PF01612"/>
    </source>
</evidence>
<dbReference type="GO" id="GO:0008408">
    <property type="term" value="F:3'-5' exonuclease activity"/>
    <property type="evidence" value="ECO:0007669"/>
    <property type="project" value="InterPro"/>
</dbReference>
<feature type="domain" description="3'-5' exonuclease" evidence="1">
    <location>
        <begin position="147"/>
        <end position="278"/>
    </location>
</feature>
<organism evidence="2 3">
    <name type="scientific">Zophobas morio</name>
    <dbReference type="NCBI Taxonomy" id="2755281"/>
    <lineage>
        <taxon>Eukaryota</taxon>
        <taxon>Metazoa</taxon>
        <taxon>Ecdysozoa</taxon>
        <taxon>Arthropoda</taxon>
        <taxon>Hexapoda</taxon>
        <taxon>Insecta</taxon>
        <taxon>Pterygota</taxon>
        <taxon>Neoptera</taxon>
        <taxon>Endopterygota</taxon>
        <taxon>Coleoptera</taxon>
        <taxon>Polyphaga</taxon>
        <taxon>Cucujiformia</taxon>
        <taxon>Tenebrionidae</taxon>
        <taxon>Zophobas</taxon>
    </lineage>
</organism>
<dbReference type="InterPro" id="IPR036397">
    <property type="entry name" value="RNaseH_sf"/>
</dbReference>
<proteinExistence type="predicted"/>
<keyword evidence="3" id="KW-1185">Reference proteome</keyword>
<evidence type="ECO:0000313" key="2">
    <source>
        <dbReference type="EMBL" id="KAJ3659021.1"/>
    </source>
</evidence>
<comment type="caution">
    <text evidence="2">The sequence shown here is derived from an EMBL/GenBank/DDBJ whole genome shotgun (WGS) entry which is preliminary data.</text>
</comment>
<dbReference type="GO" id="GO:0003676">
    <property type="term" value="F:nucleic acid binding"/>
    <property type="evidence" value="ECO:0007669"/>
    <property type="project" value="InterPro"/>
</dbReference>
<dbReference type="InterPro" id="IPR002562">
    <property type="entry name" value="3'-5'_exonuclease_dom"/>
</dbReference>
<gene>
    <name evidence="2" type="ORF">Zmor_010730</name>
</gene>
<dbReference type="SUPFAM" id="SSF53098">
    <property type="entry name" value="Ribonuclease H-like"/>
    <property type="match status" value="1"/>
</dbReference>
<dbReference type="EMBL" id="JALNTZ010000003">
    <property type="protein sequence ID" value="KAJ3659021.1"/>
    <property type="molecule type" value="Genomic_DNA"/>
</dbReference>
<dbReference type="GO" id="GO:1990923">
    <property type="term" value="C:PET complex"/>
    <property type="evidence" value="ECO:0007669"/>
    <property type="project" value="TreeGrafter"/>
</dbReference>
<dbReference type="InterPro" id="IPR052144">
    <property type="entry name" value="piRNA_biogenesis_EXD1"/>
</dbReference>
<sequence>MAPQLHPGDRVLIEIPGREIYEGTVQYVSPRSIELYDIFCQKTNTPYHGSMTFYHNEILSCSHIQSVPKPSEPTAVNGTTFDASKKIEMDPDEFHRLRQMTFNYVFVNTFGKSFDEAYEQLSDREAVAVVGLGNTFVRGKGLSLLLIADFKTVYIFDIFCLGKLGHLQDILESTFICKVLHNGSALYDCLYHKYKVEMQNVFDTKIVDNRISSEKNTNQNISECLTKHFNFPPSLLSAAIDDMTDKIWHERPVIKSSNIKAAQLVVYLLPLRDKLMSHIMKNFTDEITAEYVKYKKITDAELLKFKT</sequence>